<protein>
    <submittedName>
        <fullName evidence="1">Uncharacterized protein</fullName>
    </submittedName>
</protein>
<evidence type="ECO:0000313" key="1">
    <source>
        <dbReference type="EMBL" id="MBT8765169.1"/>
    </source>
</evidence>
<comment type="caution">
    <text evidence="1">The sequence shown here is derived from an EMBL/GenBank/DDBJ whole genome shotgun (WGS) entry which is preliminary data.</text>
</comment>
<dbReference type="EMBL" id="JAGTIS010000001">
    <property type="protein sequence ID" value="MBT8765169.1"/>
    <property type="molecule type" value="Genomic_DNA"/>
</dbReference>
<organism evidence="1 2">
    <name type="scientific">Metapseudomonas boanensis</name>
    <dbReference type="NCBI Taxonomy" id="2822138"/>
    <lineage>
        <taxon>Bacteria</taxon>
        <taxon>Pseudomonadati</taxon>
        <taxon>Pseudomonadota</taxon>
        <taxon>Gammaproteobacteria</taxon>
        <taxon>Pseudomonadales</taxon>
        <taxon>Pseudomonadaceae</taxon>
        <taxon>Metapseudomonas</taxon>
    </lineage>
</organism>
<keyword evidence="2" id="KW-1185">Reference proteome</keyword>
<dbReference type="Proteomes" id="UP001519667">
    <property type="component" value="Unassembled WGS sequence"/>
</dbReference>
<accession>A0ABS5XBV2</accession>
<sequence>MTFWIVLLLLLAVLSPLVWLLPSKRLRGRMELRLEARRMGLAMQLSRQEWPHWLKEEPPGSCAQYHRARLRGRDSWCYWQDGPGAWVNQWREPCVDARLLAHLAGLPADVYKVEASAQMIALWWGERGTVENLQQIAEALKALA</sequence>
<name>A0ABS5XBV2_9GAMM</name>
<evidence type="ECO:0000313" key="2">
    <source>
        <dbReference type="Proteomes" id="UP001519667"/>
    </source>
</evidence>
<dbReference type="RefSeq" id="WP_215370183.1">
    <property type="nucleotide sequence ID" value="NZ_JAGTIS010000001.1"/>
</dbReference>
<proteinExistence type="predicted"/>
<gene>
    <name evidence="1" type="ORF">J7302_03325</name>
</gene>
<reference evidence="1 2" key="1">
    <citation type="submission" date="2021-04" db="EMBL/GenBank/DDBJ databases">
        <title>Pseudomonas boanensis sp. nov., a bacterium isolated from river water used for household purposes in Boane District, Mozambique.</title>
        <authorList>
            <person name="Nicklasson M."/>
            <person name="Martin-Rodriguez A.J."/>
            <person name="Thorell K."/>
            <person name="Neves L."/>
            <person name="Mussagy A."/>
            <person name="Rydberg H.A."/>
            <person name="Hernroth B."/>
            <person name="Svensson-Stadler L."/>
            <person name="Sjoling A."/>
        </authorList>
    </citation>
    <scope>NUCLEOTIDE SEQUENCE [LARGE SCALE GENOMIC DNA]</scope>
    <source>
        <strain evidence="1 2">DB1</strain>
    </source>
</reference>